<evidence type="ECO:0000256" key="12">
    <source>
        <dbReference type="ARBA" id="ARBA00023180"/>
    </source>
</evidence>
<evidence type="ECO:0000256" key="1">
    <source>
        <dbReference type="ARBA" id="ARBA00004236"/>
    </source>
</evidence>
<keyword evidence="12" id="KW-0325">Glycoprotein</keyword>
<comment type="subcellular location">
    <subcellularLocation>
        <location evidence="1">Cell membrane</location>
    </subcellularLocation>
    <subcellularLocation>
        <location evidence="2">Membrane</location>
        <topology evidence="2">Single-pass type I membrane protein</topology>
    </subcellularLocation>
</comment>
<evidence type="ECO:0000256" key="6">
    <source>
        <dbReference type="ARBA" id="ARBA00022692"/>
    </source>
</evidence>
<reference evidence="14" key="1">
    <citation type="journal article" date="2019" name="Toxins">
        <title>Detection of Abrin-Like and Prepropulchellin-Like Toxin Genes and Transcripts Using Whole Genome Sequencing and Full-Length Transcript Sequencing of Abrus precatorius.</title>
        <authorList>
            <person name="Hovde B.T."/>
            <person name="Daligault H.E."/>
            <person name="Hanschen E.R."/>
            <person name="Kunde Y.A."/>
            <person name="Johnson M.B."/>
            <person name="Starkenburg S.R."/>
            <person name="Johnson S.L."/>
        </authorList>
    </citation>
    <scope>NUCLEOTIDE SEQUENCE [LARGE SCALE GENOMIC DNA]</scope>
</reference>
<dbReference type="GeneID" id="113871813"/>
<keyword evidence="11" id="KW-0675">Receptor</keyword>
<feature type="transmembrane region" description="Helical" evidence="13">
    <location>
        <begin position="337"/>
        <end position="360"/>
    </location>
</feature>
<evidence type="ECO:0000256" key="11">
    <source>
        <dbReference type="ARBA" id="ARBA00023170"/>
    </source>
</evidence>
<evidence type="ECO:0000256" key="9">
    <source>
        <dbReference type="ARBA" id="ARBA00022989"/>
    </source>
</evidence>
<proteinExistence type="inferred from homology"/>
<dbReference type="RefSeq" id="XP_027364714.1">
    <property type="nucleotide sequence ID" value="XM_027508913.1"/>
</dbReference>
<dbReference type="PANTHER" id="PTHR48063:SF112">
    <property type="entry name" value="RECEPTOR LIKE PROTEIN 30-LIKE"/>
    <property type="match status" value="1"/>
</dbReference>
<keyword evidence="7" id="KW-0732">Signal</keyword>
<evidence type="ECO:0000256" key="7">
    <source>
        <dbReference type="ARBA" id="ARBA00022729"/>
    </source>
</evidence>
<keyword evidence="14" id="KW-1185">Reference proteome</keyword>
<dbReference type="InterPro" id="IPR032675">
    <property type="entry name" value="LRR_dom_sf"/>
</dbReference>
<accession>A0A8B8MC76</accession>
<evidence type="ECO:0000256" key="2">
    <source>
        <dbReference type="ARBA" id="ARBA00004479"/>
    </source>
</evidence>
<dbReference type="Proteomes" id="UP000694853">
    <property type="component" value="Unplaced"/>
</dbReference>
<dbReference type="InterPro" id="IPR046956">
    <property type="entry name" value="RLP23-like"/>
</dbReference>
<name>A0A8B8MC76_ABRPR</name>
<keyword evidence="9 13" id="KW-1133">Transmembrane helix</keyword>
<keyword evidence="8" id="KW-0677">Repeat</keyword>
<organism evidence="14 15">
    <name type="scientific">Abrus precatorius</name>
    <name type="common">Indian licorice</name>
    <name type="synonym">Glycine abrus</name>
    <dbReference type="NCBI Taxonomy" id="3816"/>
    <lineage>
        <taxon>Eukaryota</taxon>
        <taxon>Viridiplantae</taxon>
        <taxon>Streptophyta</taxon>
        <taxon>Embryophyta</taxon>
        <taxon>Tracheophyta</taxon>
        <taxon>Spermatophyta</taxon>
        <taxon>Magnoliopsida</taxon>
        <taxon>eudicotyledons</taxon>
        <taxon>Gunneridae</taxon>
        <taxon>Pentapetalae</taxon>
        <taxon>rosids</taxon>
        <taxon>fabids</taxon>
        <taxon>Fabales</taxon>
        <taxon>Fabaceae</taxon>
        <taxon>Papilionoideae</taxon>
        <taxon>50 kb inversion clade</taxon>
        <taxon>NPAAA clade</taxon>
        <taxon>indigoferoid/millettioid clade</taxon>
        <taxon>Abreae</taxon>
        <taxon>Abrus</taxon>
    </lineage>
</organism>
<dbReference type="PANTHER" id="PTHR48063">
    <property type="entry name" value="LRR RECEPTOR-LIKE KINASE"/>
    <property type="match status" value="1"/>
</dbReference>
<protein>
    <submittedName>
        <fullName evidence="15">Receptor-like protein EIX2</fullName>
    </submittedName>
</protein>
<dbReference type="OrthoDB" id="1060944at2759"/>
<evidence type="ECO:0000256" key="10">
    <source>
        <dbReference type="ARBA" id="ARBA00023136"/>
    </source>
</evidence>
<evidence type="ECO:0000256" key="5">
    <source>
        <dbReference type="ARBA" id="ARBA00022614"/>
    </source>
</evidence>
<evidence type="ECO:0000256" key="13">
    <source>
        <dbReference type="SAM" id="Phobius"/>
    </source>
</evidence>
<evidence type="ECO:0000313" key="15">
    <source>
        <dbReference type="RefSeq" id="XP_027364714.1"/>
    </source>
</evidence>
<dbReference type="FunFam" id="3.80.10.10:FF:000213">
    <property type="entry name" value="Tyrosine-sulfated glycopeptide receptor 1"/>
    <property type="match status" value="1"/>
</dbReference>
<dbReference type="KEGG" id="aprc:113871813"/>
<evidence type="ECO:0000256" key="4">
    <source>
        <dbReference type="ARBA" id="ARBA00022475"/>
    </source>
</evidence>
<keyword evidence="10 13" id="KW-0472">Membrane</keyword>
<keyword evidence="4" id="KW-1003">Cell membrane</keyword>
<dbReference type="InterPro" id="IPR001611">
    <property type="entry name" value="Leu-rich_rpt"/>
</dbReference>
<keyword evidence="5" id="KW-0433">Leucine-rich repeat</keyword>
<keyword evidence="6 13" id="KW-0812">Transmembrane</keyword>
<dbReference type="Gene3D" id="3.80.10.10">
    <property type="entry name" value="Ribonuclease Inhibitor"/>
    <property type="match status" value="1"/>
</dbReference>
<evidence type="ECO:0000256" key="8">
    <source>
        <dbReference type="ARBA" id="ARBA00022737"/>
    </source>
</evidence>
<evidence type="ECO:0000313" key="14">
    <source>
        <dbReference type="Proteomes" id="UP000694853"/>
    </source>
</evidence>
<dbReference type="GO" id="GO:0005886">
    <property type="term" value="C:plasma membrane"/>
    <property type="evidence" value="ECO:0007669"/>
    <property type="project" value="UniProtKB-SubCell"/>
</dbReference>
<dbReference type="AlphaFoldDB" id="A0A8B8MC76"/>
<dbReference type="SUPFAM" id="SSF52047">
    <property type="entry name" value="RNI-like"/>
    <property type="match status" value="1"/>
</dbReference>
<reference evidence="15" key="2">
    <citation type="submission" date="2025-08" db="UniProtKB">
        <authorList>
            <consortium name="RefSeq"/>
        </authorList>
    </citation>
    <scope>IDENTIFICATION</scope>
    <source>
        <tissue evidence="15">Young leaves</tissue>
    </source>
</reference>
<dbReference type="Pfam" id="PF00560">
    <property type="entry name" value="LRR_1"/>
    <property type="match status" value="10"/>
</dbReference>
<evidence type="ECO:0000256" key="3">
    <source>
        <dbReference type="ARBA" id="ARBA00009592"/>
    </source>
</evidence>
<gene>
    <name evidence="15" type="primary">LOC113871813</name>
</gene>
<comment type="similarity">
    <text evidence="3">Belongs to the RLP family.</text>
</comment>
<sequence length="392" mass="43648">METLFVLDLSENRLSGKIPDCWKNKKFTVFNLASNKLTGTIPNSFGNLSGGWLNLSNNSLNGEPFEALKSMEWLQSLDLGQNQLSGKIPSWWVMQTSHLQNLRLRKNLFSGDIPTSICELSYLKILDLADNNFSGSIPPCIDHLSGMVQKPTEDTAPMASPPAAPPVVGNDQELEKEGLKQVLKGYEQDYTKKLKYLVNIDLSNNSLTGSIPDGLTSLSGLIGLNLAHNHLSGKIPSKIQQMKSLESIDFSNNNLYGPIPTSMSNMDSLGFLNLSNNNFSGPIPRNDHFLTFDEPSFVDNPYLCGEPLKNKCFGGDEVPSSMAHENNSGNGDKKEKVLFYFVTALGFITGFWAFFGTLLLKKNWRHAYFHYMDEVADKMYVATMVRVARLQR</sequence>